<dbReference type="InterPro" id="IPR020889">
    <property type="entry name" value="LipoPS_assembly_LptD"/>
</dbReference>
<evidence type="ECO:0000256" key="4">
    <source>
        <dbReference type="HAMAP-Rule" id="MF_01411"/>
    </source>
</evidence>
<dbReference type="OrthoDB" id="9760225at2"/>
<keyword evidence="3 4" id="KW-0998">Cell outer membrane</keyword>
<comment type="function">
    <text evidence="4">Together with LptE, is involved in the assembly of lipopolysaccharide (LPS) at the surface of the outer membrane.</text>
</comment>
<proteinExistence type="inferred from homology"/>
<dbReference type="Pfam" id="PF19838">
    <property type="entry name" value="LptD_2"/>
    <property type="match status" value="1"/>
</dbReference>
<dbReference type="InterPro" id="IPR005653">
    <property type="entry name" value="OstA-like_N"/>
</dbReference>
<name>A0A251X674_9GAMM</name>
<feature type="domain" description="LPS-assembly protein LptD central" evidence="7">
    <location>
        <begin position="192"/>
        <end position="282"/>
    </location>
</feature>
<evidence type="ECO:0000256" key="2">
    <source>
        <dbReference type="ARBA" id="ARBA00023136"/>
    </source>
</evidence>
<dbReference type="Proteomes" id="UP000194798">
    <property type="component" value="Unassembled WGS sequence"/>
</dbReference>
<dbReference type="InterPro" id="IPR007543">
    <property type="entry name" value="LptD_C"/>
</dbReference>
<organism evidence="8 9">
    <name type="scientific">Thioflexithrix psekupsensis</name>
    <dbReference type="NCBI Taxonomy" id="1570016"/>
    <lineage>
        <taxon>Bacteria</taxon>
        <taxon>Pseudomonadati</taxon>
        <taxon>Pseudomonadota</taxon>
        <taxon>Gammaproteobacteria</taxon>
        <taxon>Thiotrichales</taxon>
        <taxon>Thioflexithrix</taxon>
    </lineage>
</organism>
<dbReference type="HAMAP" id="MF_01411">
    <property type="entry name" value="LPS_assembly_LptD"/>
    <property type="match status" value="1"/>
</dbReference>
<comment type="subunit">
    <text evidence="4">Component of the lipopolysaccharide transport and assembly complex. Interacts with LptE and LptA.</text>
</comment>
<sequence precursor="true">MRISILFSTLLTFSLQTPFSMANVFETGAYCRPLDSFMPIAPQVDPLDDPESTQIYADDVLIQEHEGISTFRGNVILQRFGQLLTANTVVYARDLDTADAENDFTYWSDQFVVSGEQLQLRPYDQGEMHRAHYWLPAYRGRGFAETVYQDSTTQARLFDSSYTTCDPQREVWTLKAKESRLDLKENVGYSKNVTLRFFNIPVFYTPYLSYPLTSDRKTGFLAPNFGSSNEVGTEFSIPFYWNLNPSYDLTLTPRLMSRRGLLMKGEFRYLTDSMEGSIKAEYLPHDRVSSEDRKLLSLRNQGTLWQGSPWYTDLVYDYTSDERYFEELGYNLTAASTTHLEQRGDLYYMGYGWLGLLRLQRFQTLDRNPLARPYGRLPQLLLQTKLPEFNRQFNIAAHVELARFDRDIEIQPDVTGNRADIKLALSYPWRNASGFFVPQLSARYTHYSLDNERNPEQTTESRLLYTFSTDAGLFFEREQTLFNHALLHTLEPRIYYRYTPFKEQSELPIFDTAEYDLSFGQLFRDNRYSGADRIDDGHQITLALSSRLLDAQTGQDYVRASLGEIFYLNDPKVTLPGIPILTDSSSSTVAELSAQLSRYWSASGSVRWNRYDENLEYSVWRLRYKRDQAHLFNVAYRFRQSTGLEQTDVSGYWPLASSRWRVIGRWNYSLRDRKDIELFAGLEYESCCWAMRGIVRRYLTNIEGDHLNGIFFQIELKGLGGLGRKAEALLETTIPGFEDRF</sequence>
<comment type="caution">
    <text evidence="4">Lacks conserved residue(s) required for the propagation of feature annotation.</text>
</comment>
<feature type="chain" id="PRO_5011804162" description="LPS-assembly protein LptD" evidence="4">
    <location>
        <begin position="23"/>
        <end position="741"/>
    </location>
</feature>
<dbReference type="InterPro" id="IPR045659">
    <property type="entry name" value="LptD_2"/>
</dbReference>
<keyword evidence="1 4" id="KW-0732">Signal</keyword>
<dbReference type="GO" id="GO:0015920">
    <property type="term" value="P:lipopolysaccharide transport"/>
    <property type="evidence" value="ECO:0007669"/>
    <property type="project" value="InterPro"/>
</dbReference>
<evidence type="ECO:0000313" key="8">
    <source>
        <dbReference type="EMBL" id="OUD13163.1"/>
    </source>
</evidence>
<evidence type="ECO:0000259" key="6">
    <source>
        <dbReference type="Pfam" id="PF04453"/>
    </source>
</evidence>
<dbReference type="InterPro" id="IPR050218">
    <property type="entry name" value="LptD"/>
</dbReference>
<dbReference type="GO" id="GO:1990351">
    <property type="term" value="C:transporter complex"/>
    <property type="evidence" value="ECO:0007669"/>
    <property type="project" value="TreeGrafter"/>
</dbReference>
<evidence type="ECO:0000313" key="9">
    <source>
        <dbReference type="Proteomes" id="UP000194798"/>
    </source>
</evidence>
<comment type="subcellular location">
    <subcellularLocation>
        <location evidence="4">Cell outer membrane</location>
    </subcellularLocation>
</comment>
<evidence type="ECO:0000259" key="5">
    <source>
        <dbReference type="Pfam" id="PF03968"/>
    </source>
</evidence>
<feature type="signal peptide" evidence="4">
    <location>
        <begin position="1"/>
        <end position="22"/>
    </location>
</feature>
<feature type="domain" description="Organic solvent tolerance-like N-terminal" evidence="5">
    <location>
        <begin position="54"/>
        <end position="186"/>
    </location>
</feature>
<dbReference type="GO" id="GO:0009279">
    <property type="term" value="C:cell outer membrane"/>
    <property type="evidence" value="ECO:0007669"/>
    <property type="project" value="UniProtKB-SubCell"/>
</dbReference>
<accession>A0A251X674</accession>
<evidence type="ECO:0000256" key="1">
    <source>
        <dbReference type="ARBA" id="ARBA00022729"/>
    </source>
</evidence>
<comment type="similarity">
    <text evidence="4">Belongs to the LptD family.</text>
</comment>
<evidence type="ECO:0000259" key="7">
    <source>
        <dbReference type="Pfam" id="PF19838"/>
    </source>
</evidence>
<dbReference type="GO" id="GO:0043165">
    <property type="term" value="P:Gram-negative-bacterium-type cell outer membrane assembly"/>
    <property type="evidence" value="ECO:0007669"/>
    <property type="project" value="UniProtKB-UniRule"/>
</dbReference>
<comment type="caution">
    <text evidence="8">The sequence shown here is derived from an EMBL/GenBank/DDBJ whole genome shotgun (WGS) entry which is preliminary data.</text>
</comment>
<feature type="domain" description="LptD C-terminal" evidence="6">
    <location>
        <begin position="293"/>
        <end position="657"/>
    </location>
</feature>
<keyword evidence="9" id="KW-1185">Reference proteome</keyword>
<dbReference type="Pfam" id="PF04453">
    <property type="entry name" value="LptD"/>
    <property type="match status" value="1"/>
</dbReference>
<dbReference type="PANTHER" id="PTHR30189">
    <property type="entry name" value="LPS-ASSEMBLY PROTEIN"/>
    <property type="match status" value="1"/>
</dbReference>
<keyword evidence="2 4" id="KW-0472">Membrane</keyword>
<protein>
    <recommendedName>
        <fullName evidence="4">LPS-assembly protein LptD</fullName>
    </recommendedName>
</protein>
<reference evidence="8 9" key="1">
    <citation type="submission" date="2016-12" db="EMBL/GenBank/DDBJ databases">
        <title>Thioflexothrix psekupsii D3 genome sequencing and assembly.</title>
        <authorList>
            <person name="Fomenkov A."/>
            <person name="Vincze T."/>
            <person name="Grabovich M."/>
            <person name="Anton B.P."/>
            <person name="Dubinina G."/>
            <person name="Orlova M."/>
            <person name="Belousova E."/>
            <person name="Roberts R.J."/>
        </authorList>
    </citation>
    <scope>NUCLEOTIDE SEQUENCE [LARGE SCALE GENOMIC DNA]</scope>
    <source>
        <strain evidence="8">D3</strain>
    </source>
</reference>
<dbReference type="Pfam" id="PF03968">
    <property type="entry name" value="LptD_N"/>
    <property type="match status" value="1"/>
</dbReference>
<dbReference type="RefSeq" id="WP_086488611.1">
    <property type="nucleotide sequence ID" value="NZ_MSLT01000018.1"/>
</dbReference>
<evidence type="ECO:0000256" key="3">
    <source>
        <dbReference type="ARBA" id="ARBA00023237"/>
    </source>
</evidence>
<dbReference type="EMBL" id="MSLT01000018">
    <property type="protein sequence ID" value="OUD13163.1"/>
    <property type="molecule type" value="Genomic_DNA"/>
</dbReference>
<dbReference type="AlphaFoldDB" id="A0A251X674"/>
<gene>
    <name evidence="4" type="primary">lptD</name>
    <name evidence="8" type="ORF">TPSD3_11010</name>
</gene>
<dbReference type="PANTHER" id="PTHR30189:SF1">
    <property type="entry name" value="LPS-ASSEMBLY PROTEIN LPTD"/>
    <property type="match status" value="1"/>
</dbReference>